<dbReference type="GO" id="GO:0009307">
    <property type="term" value="P:DNA restriction-modification system"/>
    <property type="evidence" value="ECO:0007669"/>
    <property type="project" value="UniProtKB-KW"/>
</dbReference>
<dbReference type="SMART" id="SM00487">
    <property type="entry name" value="DEXDc"/>
    <property type="match status" value="1"/>
</dbReference>
<dbReference type="SUPFAM" id="SSF52540">
    <property type="entry name" value="P-loop containing nucleoside triphosphate hydrolases"/>
    <property type="match status" value="1"/>
</dbReference>
<dbReference type="PANTHER" id="PTHR42927">
    <property type="entry name" value="HELICASE SUPERFAMILY 1 AND 2 DOMAIN-CONTAINING PROTEIN"/>
    <property type="match status" value="1"/>
</dbReference>
<evidence type="ECO:0000259" key="1">
    <source>
        <dbReference type="PROSITE" id="PS51192"/>
    </source>
</evidence>
<keyword evidence="3" id="KW-1185">Reference proteome</keyword>
<dbReference type="Proteomes" id="UP000001060">
    <property type="component" value="Chromosome"/>
</dbReference>
<dbReference type="Pfam" id="PF22679">
    <property type="entry name" value="T1R_D3-like"/>
    <property type="match status" value="1"/>
</dbReference>
<dbReference type="Pfam" id="PF04313">
    <property type="entry name" value="HSDR_N"/>
    <property type="match status" value="1"/>
</dbReference>
<dbReference type="PANTHER" id="PTHR42927:SF1">
    <property type="entry name" value="HELICASE SUPERFAMILY 1 AND 2 DOMAIN-CONTAINING PROTEIN"/>
    <property type="match status" value="1"/>
</dbReference>
<dbReference type="PROSITE" id="PS51192">
    <property type="entry name" value="HELICASE_ATP_BIND_1"/>
    <property type="match status" value="1"/>
</dbReference>
<dbReference type="OrthoDB" id="9758243at2"/>
<dbReference type="GO" id="GO:0003677">
    <property type="term" value="F:DNA binding"/>
    <property type="evidence" value="ECO:0007669"/>
    <property type="project" value="UniProtKB-KW"/>
</dbReference>
<dbReference type="HOGENOM" id="CLU_010804_0_0_6"/>
<proteinExistence type="predicted"/>
<dbReference type="InterPro" id="IPR007409">
    <property type="entry name" value="Restrct_endonuc_type1_HsdR_N"/>
</dbReference>
<dbReference type="STRING" id="661367.LLO_2867"/>
<dbReference type="AlphaFoldDB" id="D3HLI6"/>
<dbReference type="RefSeq" id="WP_012979396.1">
    <property type="nucleotide sequence ID" value="NC_013861.1"/>
</dbReference>
<gene>
    <name evidence="2" type="ordered locus">LLO_2867</name>
</gene>
<organism evidence="2 3">
    <name type="scientific">Legionella longbeachae serogroup 1 (strain NSW150)</name>
    <dbReference type="NCBI Taxonomy" id="661367"/>
    <lineage>
        <taxon>Bacteria</taxon>
        <taxon>Pseudomonadati</taxon>
        <taxon>Pseudomonadota</taxon>
        <taxon>Gammaproteobacteria</taxon>
        <taxon>Legionellales</taxon>
        <taxon>Legionellaceae</taxon>
        <taxon>Legionella</taxon>
    </lineage>
</organism>
<dbReference type="eggNOG" id="COG0610">
    <property type="taxonomic scope" value="Bacteria"/>
</dbReference>
<evidence type="ECO:0000313" key="3">
    <source>
        <dbReference type="Proteomes" id="UP000001060"/>
    </source>
</evidence>
<name>D3HLI6_LEGLN</name>
<dbReference type="GO" id="GO:0009035">
    <property type="term" value="F:type I site-specific deoxyribonuclease activity"/>
    <property type="evidence" value="ECO:0007669"/>
    <property type="project" value="UniProtKB-EC"/>
</dbReference>
<dbReference type="InterPro" id="IPR055180">
    <property type="entry name" value="HsdR_RecA-like_helicase_dom_2"/>
</dbReference>
<dbReference type="Pfam" id="PF18766">
    <property type="entry name" value="SWI2_SNF2"/>
    <property type="match status" value="1"/>
</dbReference>
<feature type="domain" description="Helicase ATP-binding" evidence="1">
    <location>
        <begin position="289"/>
        <end position="482"/>
    </location>
</feature>
<dbReference type="InterPro" id="IPR027417">
    <property type="entry name" value="P-loop_NTPase"/>
</dbReference>
<dbReference type="InterPro" id="IPR014001">
    <property type="entry name" value="Helicase_ATP-bd"/>
</dbReference>
<dbReference type="Gene3D" id="3.40.50.300">
    <property type="entry name" value="P-loop containing nucleotide triphosphate hydrolases"/>
    <property type="match status" value="3"/>
</dbReference>
<protein>
    <submittedName>
        <fullName evidence="2">Putative type-1 restriction system, restriction subunit</fullName>
    </submittedName>
</protein>
<evidence type="ECO:0000313" key="2">
    <source>
        <dbReference type="EMBL" id="CBJ13306.1"/>
    </source>
</evidence>
<dbReference type="InterPro" id="IPR040980">
    <property type="entry name" value="SWI2_SNF2"/>
</dbReference>
<dbReference type="Gene3D" id="3.90.1570.50">
    <property type="match status" value="1"/>
</dbReference>
<sequence>MKFTNTSEGGFETTIVNSLLQEAGYKAGNPQDYERSHAIDLKKLSDFLQATQPEIAEGLNLSVDSPKRTTFLHRLQGEIAKHGIINILRKGIKHGPDTITLFYGSPTENNTKAKAMFEQNLFSVTRQLRYSSNETQLALDMAIFINGLPIVTFELKNKLTKQTVEDAVQQYKNDRDPKELLFQFGRCLVHFAVDDHEVRMCTHLKGKSSWFLPFNKGFKDGAGNPPNPEGLATDYLWKEILTPDRLTDIIENYAQIIEEKDEKTGKKKFKQIFPRYHQLTVVRKLLESVQIHGAGKRYLIQHSAGSGKSNSIAWLAHQLVGLEQNKQAVFDSILVVTDRRILDKQIRDSIKSFAQVSSIVGHAERSGDLRRFITEGKKIIITTVQKFPFILSEIGNEHRQNKFAIIIDEAHSSQSGKTASKMNMALSENVSESDEDSTEDKINELMESRKMLTNASYFAFTATPKNKTLEIFGEPEPQPDGRIKHHPFHSYTMKQAIQEGFILDVLKNYTPVASFYRLTKAVEGDPLFDTKKAQKKLRKYVESNTHAIREKAEIMIDHFHTHIMGQRKIGGSARAMIVTSGISRAIEYFHAVNDYLKERNLPYKSIVAFSGEHEYGGQKVTEASLNGFPSNLIGEKIAEDPYRLLVVADKFLTGYDEPLMHTMYVDKPLSGIKAVQTLSRLNRAHPKKYDTFVLDFYNDVDTIEKSFSDYYRTTILSEETDPNKLHDLQSDLDGYQVYSAEQIHQLAERYLNGADREKLDPILDNCVAVYNNELDEDGQVDFKGKAKAFIRTYGFLSSILPYNYAEWEKLSIFLNFLVPKLPTPKEEDHSIGILETIDMDSYRAEVQASINIRLADEDAELDAVPTSAGGRKAEPEMDQLSNIIRVFNDLFGNIEWKDGDKIRQIITEEIPGKVASDSAYQNAMKNSDRHNARIEHDRALARVMVELIADHTELYKQFSDNPSFKKWLGDTIFGATYQK</sequence>
<dbReference type="GeneID" id="40927064"/>
<dbReference type="EMBL" id="FN650140">
    <property type="protein sequence ID" value="CBJ13306.1"/>
    <property type="molecule type" value="Genomic_DNA"/>
</dbReference>
<accession>D3HLI6</accession>
<reference evidence="2 3" key="1">
    <citation type="journal article" date="2010" name="PLoS Genet.">
        <title>Analysis of the Legionella longbeachae genome and transcriptome uncovers unique strategies to cause Legionnaires' disease.</title>
        <authorList>
            <person name="Cazalet C."/>
            <person name="Gomez-Valero L."/>
            <person name="Rusniok C."/>
            <person name="Lomma M."/>
            <person name="Dervins-Ravault D."/>
            <person name="Newton H."/>
            <person name="Sansom F."/>
            <person name="Jarraud S."/>
            <person name="Zidane N."/>
            <person name="Ma L."/>
            <person name="Bouchier C."/>
            <person name="Etienne J."/>
            <person name="Hartland E."/>
            <person name="Buchrieser C."/>
        </authorList>
    </citation>
    <scope>NUCLEOTIDE SEQUENCE [LARGE SCALE GENOMIC DNA]</scope>
    <source>
        <strain evidence="2 3">NSW150</strain>
    </source>
</reference>
<dbReference type="KEGG" id="llo:LLO_2867"/>
<dbReference type="CDD" id="cd22332">
    <property type="entry name" value="HsdR_N"/>
    <property type="match status" value="1"/>
</dbReference>
<dbReference type="GO" id="GO:0005524">
    <property type="term" value="F:ATP binding"/>
    <property type="evidence" value="ECO:0007669"/>
    <property type="project" value="UniProtKB-KW"/>
</dbReference>
<dbReference type="REBASE" id="24304">
    <property type="entry name" value="LloNSWORF2865P"/>
</dbReference>